<sequence>MDFGLEGRTVLVTGATGAIGHAVAQAFSAHGAKVAVGYAHDKDAARALATQLGALAGDALAVRCRIGEPGAQENAVRTVCEAWGRVDVLVDAAMASGALRPSGVPFEEAPRQEWAPFVTDNLTHTLRLTQLVLPGMRQASWGRIVLVSSLVARIGKPGREFYGTVKSGLGGLLSSLMWDLHGTGILVNTVSPGLTDTPALAALPPQHRLAQESATPTGRLTTPADVAAAALFLGSAMNGNITGQDIPVTGGR</sequence>
<dbReference type="AlphaFoldDB" id="A0AA90HAX4"/>
<proteinExistence type="inferred from homology"/>
<accession>A0AA90HAX4</accession>
<name>A0AA90HAX4_9ACTN</name>
<dbReference type="InterPro" id="IPR002347">
    <property type="entry name" value="SDR_fam"/>
</dbReference>
<dbReference type="EMBL" id="JABXJJ020000057">
    <property type="protein sequence ID" value="MDI5974003.1"/>
    <property type="molecule type" value="Genomic_DNA"/>
</dbReference>
<evidence type="ECO:0000313" key="3">
    <source>
        <dbReference type="EMBL" id="MDI5974003.1"/>
    </source>
</evidence>
<evidence type="ECO:0000256" key="2">
    <source>
        <dbReference type="ARBA" id="ARBA00023002"/>
    </source>
</evidence>
<keyword evidence="2" id="KW-0560">Oxidoreductase</keyword>
<dbReference type="SUPFAM" id="SSF51735">
    <property type="entry name" value="NAD(P)-binding Rossmann-fold domains"/>
    <property type="match status" value="1"/>
</dbReference>
<comment type="caution">
    <text evidence="3">The sequence shown here is derived from an EMBL/GenBank/DDBJ whole genome shotgun (WGS) entry which is preliminary data.</text>
</comment>
<dbReference type="RefSeq" id="WP_271316598.1">
    <property type="nucleotide sequence ID" value="NZ_JABXJJ020000057.1"/>
</dbReference>
<dbReference type="PRINTS" id="PR00081">
    <property type="entry name" value="GDHRDH"/>
</dbReference>
<comment type="similarity">
    <text evidence="1">Belongs to the short-chain dehydrogenases/reductases (SDR) family.</text>
</comment>
<evidence type="ECO:0000256" key="1">
    <source>
        <dbReference type="ARBA" id="ARBA00006484"/>
    </source>
</evidence>
<dbReference type="InterPro" id="IPR050259">
    <property type="entry name" value="SDR"/>
</dbReference>
<dbReference type="PANTHER" id="PTHR42879:SF2">
    <property type="entry name" value="3-OXOACYL-[ACYL-CARRIER-PROTEIN] REDUCTASE FABG"/>
    <property type="match status" value="1"/>
</dbReference>
<organism evidence="3">
    <name type="scientific">Streptantibioticus silvisoli</name>
    <dbReference type="NCBI Taxonomy" id="2705255"/>
    <lineage>
        <taxon>Bacteria</taxon>
        <taxon>Bacillati</taxon>
        <taxon>Actinomycetota</taxon>
        <taxon>Actinomycetes</taxon>
        <taxon>Kitasatosporales</taxon>
        <taxon>Streptomycetaceae</taxon>
        <taxon>Streptantibioticus</taxon>
    </lineage>
</organism>
<dbReference type="PANTHER" id="PTHR42879">
    <property type="entry name" value="3-OXOACYL-(ACYL-CARRIER-PROTEIN) REDUCTASE"/>
    <property type="match status" value="1"/>
</dbReference>
<dbReference type="Pfam" id="PF13561">
    <property type="entry name" value="adh_short_C2"/>
    <property type="match status" value="1"/>
</dbReference>
<dbReference type="InterPro" id="IPR036291">
    <property type="entry name" value="NAD(P)-bd_dom_sf"/>
</dbReference>
<gene>
    <name evidence="3" type="ORF">POF50_032460</name>
</gene>
<dbReference type="Gene3D" id="3.40.50.720">
    <property type="entry name" value="NAD(P)-binding Rossmann-like Domain"/>
    <property type="match status" value="1"/>
</dbReference>
<dbReference type="GO" id="GO:0016491">
    <property type="term" value="F:oxidoreductase activity"/>
    <property type="evidence" value="ECO:0007669"/>
    <property type="project" value="UniProtKB-KW"/>
</dbReference>
<protein>
    <submittedName>
        <fullName evidence="3">SDR family oxidoreductase</fullName>
    </submittedName>
</protein>
<reference evidence="3" key="1">
    <citation type="submission" date="2023-05" db="EMBL/GenBank/DDBJ databases">
        <title>Streptantibioticus silvisoli sp. nov., acidotolerant actinomycetes 1 from pine litter.</title>
        <authorList>
            <person name="Swiecimska M."/>
            <person name="Golinska P."/>
            <person name="Sangal V."/>
            <person name="Wachnowicz B."/>
            <person name="Goodfellow M."/>
        </authorList>
    </citation>
    <scope>NUCLEOTIDE SEQUENCE</scope>
    <source>
        <strain evidence="3">SL13</strain>
    </source>
</reference>
<dbReference type="FunFam" id="3.40.50.720:FF:000084">
    <property type="entry name" value="Short-chain dehydrogenase reductase"/>
    <property type="match status" value="1"/>
</dbReference>